<evidence type="ECO:0000313" key="2">
    <source>
        <dbReference type="Proteomes" id="UP001474181"/>
    </source>
</evidence>
<gene>
    <name evidence="1" type="ORF">ABT404_51585</name>
</gene>
<evidence type="ECO:0000313" key="1">
    <source>
        <dbReference type="EMBL" id="MER7187814.1"/>
    </source>
</evidence>
<name>A0ABV1XFP7_9ACTN</name>
<dbReference type="RefSeq" id="WP_350792496.1">
    <property type="nucleotide sequence ID" value="NZ_JBEPEK010000924.1"/>
</dbReference>
<evidence type="ECO:0008006" key="3">
    <source>
        <dbReference type="Google" id="ProtNLM"/>
    </source>
</evidence>
<dbReference type="Proteomes" id="UP001474181">
    <property type="component" value="Unassembled WGS sequence"/>
</dbReference>
<dbReference type="EMBL" id="JBEPEK010000924">
    <property type="protein sequence ID" value="MER7187814.1"/>
    <property type="molecule type" value="Genomic_DNA"/>
</dbReference>
<accession>A0ABV1XFP7</accession>
<reference evidence="1 2" key="1">
    <citation type="submission" date="2024-06" db="EMBL/GenBank/DDBJ databases">
        <title>The Natural Products Discovery Center: Release of the First 8490 Sequenced Strains for Exploring Actinobacteria Biosynthetic Diversity.</title>
        <authorList>
            <person name="Kalkreuter E."/>
            <person name="Kautsar S.A."/>
            <person name="Yang D."/>
            <person name="Bader C.D."/>
            <person name="Teijaro C.N."/>
            <person name="Fluegel L."/>
            <person name="Davis C.M."/>
            <person name="Simpson J.R."/>
            <person name="Lauterbach L."/>
            <person name="Steele A.D."/>
            <person name="Gui C."/>
            <person name="Meng S."/>
            <person name="Li G."/>
            <person name="Viehrig K."/>
            <person name="Ye F."/>
            <person name="Su P."/>
            <person name="Kiefer A.F."/>
            <person name="Nichols A."/>
            <person name="Cepeda A.J."/>
            <person name="Yan W."/>
            <person name="Fan B."/>
            <person name="Jiang Y."/>
            <person name="Adhikari A."/>
            <person name="Zheng C.-J."/>
            <person name="Schuster L."/>
            <person name="Cowan T.M."/>
            <person name="Smanski M.J."/>
            <person name="Chevrette M.G."/>
            <person name="De Carvalho L.P.S."/>
            <person name="Shen B."/>
        </authorList>
    </citation>
    <scope>NUCLEOTIDE SEQUENCE [LARGE SCALE GENOMIC DNA]</scope>
    <source>
        <strain evidence="1 2">NPDC000234</strain>
    </source>
</reference>
<proteinExistence type="predicted"/>
<comment type="caution">
    <text evidence="1">The sequence shown here is derived from an EMBL/GenBank/DDBJ whole genome shotgun (WGS) entry which is preliminary data.</text>
</comment>
<protein>
    <recommendedName>
        <fullName evidence="3">FXSXX-COOH protein</fullName>
    </recommendedName>
</protein>
<organism evidence="1 2">
    <name type="scientific">Streptomyces hyaluromycini</name>
    <dbReference type="NCBI Taxonomy" id="1377993"/>
    <lineage>
        <taxon>Bacteria</taxon>
        <taxon>Bacillati</taxon>
        <taxon>Actinomycetota</taxon>
        <taxon>Actinomycetes</taxon>
        <taxon>Kitasatosporales</taxon>
        <taxon>Streptomycetaceae</taxon>
        <taxon>Streptomyces</taxon>
    </lineage>
</organism>
<keyword evidence="2" id="KW-1185">Reference proteome</keyword>
<sequence length="56" mass="6223">MESVKSELPDLSEIALSGLRSQSPDVHARALDRLLHQVEQPRVNFAGGENPTRRVD</sequence>